<comment type="similarity">
    <text evidence="1 5">Belongs to the glycosyl hydrolase 1 family.</text>
</comment>
<dbReference type="SUPFAM" id="SSF51445">
    <property type="entry name" value="(Trans)glycosidases"/>
    <property type="match status" value="1"/>
</dbReference>
<evidence type="ECO:0000256" key="6">
    <source>
        <dbReference type="RuleBase" id="RU004468"/>
    </source>
</evidence>
<dbReference type="InterPro" id="IPR033132">
    <property type="entry name" value="GH_1_N_CS"/>
</dbReference>
<dbReference type="OrthoDB" id="1688691at2"/>
<name>A0A1E5KTU0_9ENTE</name>
<dbReference type="GO" id="GO:0005829">
    <property type="term" value="C:cytosol"/>
    <property type="evidence" value="ECO:0007669"/>
    <property type="project" value="TreeGrafter"/>
</dbReference>
<dbReference type="PANTHER" id="PTHR10353:SF136">
    <property type="entry name" value="ARYL-PHOSPHO-BETA-D-GLUCOSIDASE BGLC"/>
    <property type="match status" value="1"/>
</dbReference>
<dbReference type="InterPro" id="IPR018120">
    <property type="entry name" value="Glyco_hydro_1_AS"/>
</dbReference>
<evidence type="ECO:0000256" key="1">
    <source>
        <dbReference type="ARBA" id="ARBA00010838"/>
    </source>
</evidence>
<dbReference type="PRINTS" id="PR00131">
    <property type="entry name" value="GLHYDRLASE1"/>
</dbReference>
<dbReference type="PANTHER" id="PTHR10353">
    <property type="entry name" value="GLYCOSYL HYDROLASE"/>
    <property type="match status" value="1"/>
</dbReference>
<feature type="active site" description="Nucleophile" evidence="4">
    <location>
        <position position="379"/>
    </location>
</feature>
<dbReference type="InterPro" id="IPR017853">
    <property type="entry name" value="GH"/>
</dbReference>
<dbReference type="Gene3D" id="3.20.20.80">
    <property type="entry name" value="Glycosidases"/>
    <property type="match status" value="1"/>
</dbReference>
<evidence type="ECO:0000313" key="8">
    <source>
        <dbReference type="Proteomes" id="UP000095256"/>
    </source>
</evidence>
<dbReference type="GO" id="GO:0008422">
    <property type="term" value="F:beta-glucosidase activity"/>
    <property type="evidence" value="ECO:0007669"/>
    <property type="project" value="TreeGrafter"/>
</dbReference>
<protein>
    <submittedName>
        <fullName evidence="7">Aryl-phospho-beta-D-glucosidase</fullName>
    </submittedName>
</protein>
<reference evidence="7 8" key="1">
    <citation type="submission" date="2016-09" db="EMBL/GenBank/DDBJ databases">
        <authorList>
            <person name="Capua I."/>
            <person name="De Benedictis P."/>
            <person name="Joannis T."/>
            <person name="Lombin L.H."/>
            <person name="Cattoli G."/>
        </authorList>
    </citation>
    <scope>NUCLEOTIDE SEQUENCE [LARGE SCALE GENOMIC DNA]</scope>
    <source>
        <strain evidence="7 8">LMG 25899</strain>
    </source>
</reference>
<keyword evidence="3 6" id="KW-0326">Glycosidase</keyword>
<evidence type="ECO:0000256" key="2">
    <source>
        <dbReference type="ARBA" id="ARBA00022801"/>
    </source>
</evidence>
<dbReference type="InterPro" id="IPR001360">
    <property type="entry name" value="Glyco_hydro_1"/>
</dbReference>
<dbReference type="Pfam" id="PF00232">
    <property type="entry name" value="Glyco_hydro_1"/>
    <property type="match status" value="1"/>
</dbReference>
<organism evidence="7 8">
    <name type="scientific">Enterococcus rivorum</name>
    <dbReference type="NCBI Taxonomy" id="762845"/>
    <lineage>
        <taxon>Bacteria</taxon>
        <taxon>Bacillati</taxon>
        <taxon>Bacillota</taxon>
        <taxon>Bacilli</taxon>
        <taxon>Lactobacillales</taxon>
        <taxon>Enterococcaceae</taxon>
        <taxon>Enterococcus</taxon>
    </lineage>
</organism>
<dbReference type="AlphaFoldDB" id="A0A1E5KTU0"/>
<keyword evidence="8" id="KW-1185">Reference proteome</keyword>
<proteinExistence type="inferred from homology"/>
<dbReference type="PROSITE" id="PS00572">
    <property type="entry name" value="GLYCOSYL_HYDROL_F1_1"/>
    <property type="match status" value="1"/>
</dbReference>
<dbReference type="STRING" id="762845.BCR26_05375"/>
<gene>
    <name evidence="7" type="ORF">BCR26_05375</name>
</gene>
<keyword evidence="2 6" id="KW-0378">Hydrolase</keyword>
<dbReference type="PROSITE" id="PS00653">
    <property type="entry name" value="GLYCOSYL_HYDROL_F1_2"/>
    <property type="match status" value="1"/>
</dbReference>
<evidence type="ECO:0000256" key="3">
    <source>
        <dbReference type="ARBA" id="ARBA00023295"/>
    </source>
</evidence>
<evidence type="ECO:0000256" key="4">
    <source>
        <dbReference type="PROSITE-ProRule" id="PRU10055"/>
    </source>
</evidence>
<dbReference type="GO" id="GO:0016052">
    <property type="term" value="P:carbohydrate catabolic process"/>
    <property type="evidence" value="ECO:0007669"/>
    <property type="project" value="TreeGrafter"/>
</dbReference>
<evidence type="ECO:0000313" key="7">
    <source>
        <dbReference type="EMBL" id="OEH81280.1"/>
    </source>
</evidence>
<dbReference type="FunFam" id="3.20.20.80:FF:000004">
    <property type="entry name" value="Beta-glucosidase 6-phospho-beta-glucosidase"/>
    <property type="match status" value="1"/>
</dbReference>
<comment type="caution">
    <text evidence="7">The sequence shown here is derived from an EMBL/GenBank/DDBJ whole genome shotgun (WGS) entry which is preliminary data.</text>
</comment>
<dbReference type="EMBL" id="MIEK01000056">
    <property type="protein sequence ID" value="OEH81280.1"/>
    <property type="molecule type" value="Genomic_DNA"/>
</dbReference>
<sequence>MFHQKLVPFSKNFLWGSASAAYQVEGAWNEDGKGLSVWDNFVQKPGTTFKNSNGNVAVDHYHRFKEDVALMAEQGLKAYRFSISWSRILPNGKGTINQKGLDFYNELIDELLKYDIEPIVTIYHWDLPQALQDEYNGWESREIIEDFTAYAKILFDAFSDRVRHWVSLNEQNVFIMHGYMLGSHPPAVQNLKRMYEANHIANLANASVIKAFREGGYPGKIGPSFAYTPSYPVDCHPENIIANENMADYSAHFWMDVYVYGRYPKVMLTTLEKMGIAPTILPTDTDLLKQGTPDFMGLNYYQSVTIASNPLDGVSFSGKANYSGEKGTTQEAGMPGLFKMVSNPYLEKTNWDWTIDPNGLRVCLRRISSRYNLPVLITENGLGEFDTLEDGKIHDNERINYLHSHCLAIQEAITDGVEVIGYCTWSFTDLLSWLNGYQKRYGFVYVDRDENSEKELKRYKKDSFYWYQQVIKSNGQSLIEKNN</sequence>
<accession>A0A1E5KTU0</accession>
<evidence type="ECO:0000256" key="5">
    <source>
        <dbReference type="RuleBase" id="RU003690"/>
    </source>
</evidence>
<dbReference type="Proteomes" id="UP000095256">
    <property type="component" value="Unassembled WGS sequence"/>
</dbReference>
<dbReference type="RefSeq" id="WP_069699868.1">
    <property type="nucleotide sequence ID" value="NZ_JAGGMA010000004.1"/>
</dbReference>